<sequence length="374" mass="40579">MKQPVIAQIAQQLAPGGIETMVLDLQSGADNPEQVHIISLEGTETSLKDNWSRLQNVPRLHALNKPPGIQLSTIRQLADLLRSLNVDVVHTHHVGPMLYGGLAAKLAGCGHVHTEHDAWHLANLKRRILVGTFFHLLRPTVIADARLVAQSIQRYIPMFPTEVIMNGINTERFHPGDQNQARRHLGLPTDVPVIGCAARLTAVKSHDILLSAFARLPENTHLALAGGGELETSLRQQAASLGVSDRVHFLGVVGNMPEFFRAIDVFCLASQREGLPLSPLEAQACGRQVVMTDVGGCSEATAPDYGLLVPAGDIDSLSTALQRQLEEGCSDSARLSARAFVREHGDLKRMIAQYQGYYLHSLGRQGKPGEGCDA</sequence>
<name>A0ABT3N445_9GAMM</name>
<evidence type="ECO:0000313" key="3">
    <source>
        <dbReference type="EMBL" id="MCW7556407.1"/>
    </source>
</evidence>
<dbReference type="RefSeq" id="WP_262566091.1">
    <property type="nucleotide sequence ID" value="NZ_JAPFCC010000001.1"/>
</dbReference>
<dbReference type="Gene3D" id="3.40.50.2000">
    <property type="entry name" value="Glycogen Phosphorylase B"/>
    <property type="match status" value="2"/>
</dbReference>
<proteinExistence type="predicted"/>
<dbReference type="EMBL" id="JAPFCC010000001">
    <property type="protein sequence ID" value="MCW7556407.1"/>
    <property type="molecule type" value="Genomic_DNA"/>
</dbReference>
<protein>
    <submittedName>
        <fullName evidence="3">Glycosyltransferase</fullName>
        <ecNumber evidence="3">2.4.-.-</ecNumber>
    </submittedName>
</protein>
<dbReference type="Proteomes" id="UP001209854">
    <property type="component" value="Unassembled WGS sequence"/>
</dbReference>
<reference evidence="3 4" key="1">
    <citation type="submission" date="2022-10" db="EMBL/GenBank/DDBJ databases">
        <title>High-quality genome sequences of two octocoral-associated bacteria, Endozoicomonas euniceicola EF212 and Endozoicomonas gorgoniicola PS125.</title>
        <authorList>
            <person name="Chiou Y.-J."/>
            <person name="Chen Y.-H."/>
        </authorList>
    </citation>
    <scope>NUCLEOTIDE SEQUENCE [LARGE SCALE GENOMIC DNA]</scope>
    <source>
        <strain evidence="3 4">PS125</strain>
    </source>
</reference>
<dbReference type="InterPro" id="IPR028098">
    <property type="entry name" value="Glyco_trans_4-like_N"/>
</dbReference>
<organism evidence="3 4">
    <name type="scientific">Endozoicomonas gorgoniicola</name>
    <dbReference type="NCBI Taxonomy" id="1234144"/>
    <lineage>
        <taxon>Bacteria</taxon>
        <taxon>Pseudomonadati</taxon>
        <taxon>Pseudomonadota</taxon>
        <taxon>Gammaproteobacteria</taxon>
        <taxon>Oceanospirillales</taxon>
        <taxon>Endozoicomonadaceae</taxon>
        <taxon>Endozoicomonas</taxon>
    </lineage>
</organism>
<dbReference type="PANTHER" id="PTHR12526">
    <property type="entry name" value="GLYCOSYLTRANSFERASE"/>
    <property type="match status" value="1"/>
</dbReference>
<keyword evidence="3" id="KW-0808">Transferase</keyword>
<evidence type="ECO:0000259" key="1">
    <source>
        <dbReference type="Pfam" id="PF00534"/>
    </source>
</evidence>
<dbReference type="EC" id="2.4.-.-" evidence="3"/>
<dbReference type="InterPro" id="IPR001296">
    <property type="entry name" value="Glyco_trans_1"/>
</dbReference>
<feature type="domain" description="Glycosyl transferase family 1" evidence="1">
    <location>
        <begin position="178"/>
        <end position="338"/>
    </location>
</feature>
<evidence type="ECO:0000313" key="4">
    <source>
        <dbReference type="Proteomes" id="UP001209854"/>
    </source>
</evidence>
<dbReference type="Pfam" id="PF13439">
    <property type="entry name" value="Glyco_transf_4"/>
    <property type="match status" value="1"/>
</dbReference>
<comment type="caution">
    <text evidence="3">The sequence shown here is derived from an EMBL/GenBank/DDBJ whole genome shotgun (WGS) entry which is preliminary data.</text>
</comment>
<dbReference type="Pfam" id="PF00534">
    <property type="entry name" value="Glycos_transf_1"/>
    <property type="match status" value="1"/>
</dbReference>
<dbReference type="GO" id="GO:0016757">
    <property type="term" value="F:glycosyltransferase activity"/>
    <property type="evidence" value="ECO:0007669"/>
    <property type="project" value="UniProtKB-KW"/>
</dbReference>
<keyword evidence="3" id="KW-0328">Glycosyltransferase</keyword>
<keyword evidence="4" id="KW-1185">Reference proteome</keyword>
<evidence type="ECO:0000259" key="2">
    <source>
        <dbReference type="Pfam" id="PF13439"/>
    </source>
</evidence>
<dbReference type="SUPFAM" id="SSF53756">
    <property type="entry name" value="UDP-Glycosyltransferase/glycogen phosphorylase"/>
    <property type="match status" value="1"/>
</dbReference>
<gene>
    <name evidence="3" type="ORF">NX722_27990</name>
</gene>
<dbReference type="PANTHER" id="PTHR12526:SF630">
    <property type="entry name" value="GLYCOSYLTRANSFERASE"/>
    <property type="match status" value="1"/>
</dbReference>
<feature type="domain" description="Glycosyltransferase subfamily 4-like N-terminal" evidence="2">
    <location>
        <begin position="15"/>
        <end position="172"/>
    </location>
</feature>
<accession>A0ABT3N445</accession>